<dbReference type="RefSeq" id="XP_014558847.1">
    <property type="nucleotide sequence ID" value="XM_014703361.1"/>
</dbReference>
<evidence type="ECO:0000313" key="2">
    <source>
        <dbReference type="Proteomes" id="UP000054337"/>
    </source>
</evidence>
<dbReference type="AlphaFoldDB" id="W7EMM5"/>
<evidence type="ECO:0000313" key="1">
    <source>
        <dbReference type="EMBL" id="EUN29261.1"/>
    </source>
</evidence>
<gene>
    <name evidence="1" type="ORF">COCVIDRAFT_93609</name>
</gene>
<proteinExistence type="predicted"/>
<protein>
    <submittedName>
        <fullName evidence="1">Uncharacterized protein</fullName>
    </submittedName>
</protein>
<keyword evidence="2" id="KW-1185">Reference proteome</keyword>
<dbReference type="EMBL" id="KI968714">
    <property type="protein sequence ID" value="EUN29261.1"/>
    <property type="molecule type" value="Genomic_DNA"/>
</dbReference>
<sequence>SPIRSHPHATCISYPRLLPDHPDLPLPYPTLALHSDVLPSHTAASASLSSALLTPAFIIHLTRLFSANFGG</sequence>
<dbReference type="HOGENOM" id="CLU_2746839_0_0_1"/>
<name>W7EMM5_BIPV3</name>
<dbReference type="GeneID" id="26259739"/>
<dbReference type="Proteomes" id="UP000054337">
    <property type="component" value="Unassembled WGS sequence"/>
</dbReference>
<feature type="non-terminal residue" evidence="1">
    <location>
        <position position="1"/>
    </location>
</feature>
<organism evidence="1 2">
    <name type="scientific">Bipolaris victoriae (strain FI3)</name>
    <name type="common">Victoria blight of oats agent</name>
    <name type="synonym">Cochliobolus victoriae</name>
    <dbReference type="NCBI Taxonomy" id="930091"/>
    <lineage>
        <taxon>Eukaryota</taxon>
        <taxon>Fungi</taxon>
        <taxon>Dikarya</taxon>
        <taxon>Ascomycota</taxon>
        <taxon>Pezizomycotina</taxon>
        <taxon>Dothideomycetes</taxon>
        <taxon>Pleosporomycetidae</taxon>
        <taxon>Pleosporales</taxon>
        <taxon>Pleosporineae</taxon>
        <taxon>Pleosporaceae</taxon>
        <taxon>Bipolaris</taxon>
    </lineage>
</organism>
<accession>W7EMM5</accession>
<reference evidence="1 2" key="1">
    <citation type="journal article" date="2013" name="PLoS Genet.">
        <title>Comparative genome structure, secondary metabolite, and effector coding capacity across Cochliobolus pathogens.</title>
        <authorList>
            <person name="Condon B.J."/>
            <person name="Leng Y."/>
            <person name="Wu D."/>
            <person name="Bushley K.E."/>
            <person name="Ohm R.A."/>
            <person name="Otillar R."/>
            <person name="Martin J."/>
            <person name="Schackwitz W."/>
            <person name="Grimwood J."/>
            <person name="MohdZainudin N."/>
            <person name="Xue C."/>
            <person name="Wang R."/>
            <person name="Manning V.A."/>
            <person name="Dhillon B."/>
            <person name="Tu Z.J."/>
            <person name="Steffenson B.J."/>
            <person name="Salamov A."/>
            <person name="Sun H."/>
            <person name="Lowry S."/>
            <person name="LaButti K."/>
            <person name="Han J."/>
            <person name="Copeland A."/>
            <person name="Lindquist E."/>
            <person name="Barry K."/>
            <person name="Schmutz J."/>
            <person name="Baker S.E."/>
            <person name="Ciuffetti L.M."/>
            <person name="Grigoriev I.V."/>
            <person name="Zhong S."/>
            <person name="Turgeon B.G."/>
        </authorList>
    </citation>
    <scope>NUCLEOTIDE SEQUENCE [LARGE SCALE GENOMIC DNA]</scope>
    <source>
        <strain evidence="1 2">FI3</strain>
    </source>
</reference>